<organism evidence="13 14">
    <name type="scientific">Psophocarpus tetragonolobus</name>
    <name type="common">Winged bean</name>
    <name type="synonym">Dolichos tetragonolobus</name>
    <dbReference type="NCBI Taxonomy" id="3891"/>
    <lineage>
        <taxon>Eukaryota</taxon>
        <taxon>Viridiplantae</taxon>
        <taxon>Streptophyta</taxon>
        <taxon>Embryophyta</taxon>
        <taxon>Tracheophyta</taxon>
        <taxon>Spermatophyta</taxon>
        <taxon>Magnoliopsida</taxon>
        <taxon>eudicotyledons</taxon>
        <taxon>Gunneridae</taxon>
        <taxon>Pentapetalae</taxon>
        <taxon>rosids</taxon>
        <taxon>fabids</taxon>
        <taxon>Fabales</taxon>
        <taxon>Fabaceae</taxon>
        <taxon>Papilionoideae</taxon>
        <taxon>50 kb inversion clade</taxon>
        <taxon>NPAAA clade</taxon>
        <taxon>indigoferoid/millettioid clade</taxon>
        <taxon>Phaseoleae</taxon>
        <taxon>Psophocarpus</taxon>
    </lineage>
</organism>
<dbReference type="SUPFAM" id="SSF51182">
    <property type="entry name" value="RmlC-like cupins"/>
    <property type="match status" value="1"/>
</dbReference>
<dbReference type="GO" id="GO:0005975">
    <property type="term" value="P:carbohydrate metabolic process"/>
    <property type="evidence" value="ECO:0007669"/>
    <property type="project" value="InterPro"/>
</dbReference>
<dbReference type="InterPro" id="IPR046457">
    <property type="entry name" value="PMI_typeI_cat"/>
</dbReference>
<evidence type="ECO:0000256" key="2">
    <source>
        <dbReference type="ARBA" id="ARBA00004666"/>
    </source>
</evidence>
<evidence type="ECO:0000313" key="13">
    <source>
        <dbReference type="EMBL" id="KAK7394158.1"/>
    </source>
</evidence>
<sequence length="510" mass="56310">MNPFLHSMVYICVAKMSVAPFTHLMIFVSLLIDTPHPPSNGVVLLYLRVLMFFLIRVPSFLLPPSSLLHNPHSTLLASLVEIAIRSGMEEARLRRLQCSVKKYDWGLPGGVSQVGRLHALNWGCELQAEEPYAELWMGTHDSGPSFLASSNGNGVSLSLSLKDWISDNPDVLGHKVLHKWGSNLPFLFKVLSVGKALSIQAHPDNDLATTLHKLHPHLYKDSNHKPEMPLAITPFHALCGFITLKELKGVLHTVPEIVELVGSTNTNLVLQINDQDDEEKVKPVLRAVFTNLMSASKERVTDAVNRLKSRLLKESEVRQLTDKEQLVLRLEKQYPADIGVIAAFFLNHVKLNPGEALFLGANEPHAYLSGECVECMATSDNVVRAGLTPKHRDVQTLCSMLTYKQGAPEILRGVPINPYVNKYTPPFEEFEIDRCILPQKETVVFPAVPGPSIFLVTVGEGTMNTGSPKGHKVTEGDVIFAAANTEISVTSASKLHLYRAGVNSKFFQAS</sequence>
<comment type="pathway">
    <text evidence="2">Nucleotide-sugar biosynthesis; GDP-alpha-D-mannose biosynthesis; alpha-D-mannose 1-phosphate from D-fructose 6-phosphate: step 1/2.</text>
</comment>
<keyword evidence="6 8" id="KW-0862">Zinc</keyword>
<evidence type="ECO:0000256" key="5">
    <source>
        <dbReference type="ARBA" id="ARBA00022723"/>
    </source>
</evidence>
<protein>
    <recommendedName>
        <fullName evidence="4 8">Mannose-6-phosphate isomerase</fullName>
        <ecNumber evidence="4 8">5.3.1.8</ecNumber>
    </recommendedName>
</protein>
<proteinExistence type="inferred from homology"/>
<feature type="domain" description="Phosphomannose isomerase type I catalytic" evidence="11">
    <location>
        <begin position="94"/>
        <end position="241"/>
    </location>
</feature>
<dbReference type="NCBIfam" id="TIGR00218">
    <property type="entry name" value="manA"/>
    <property type="match status" value="1"/>
</dbReference>
<dbReference type="Pfam" id="PF20512">
    <property type="entry name" value="PMI_typeI_hel"/>
    <property type="match status" value="1"/>
</dbReference>
<dbReference type="PANTHER" id="PTHR10309:SF0">
    <property type="entry name" value="MANNOSE-6-PHOSPHATE ISOMERASE"/>
    <property type="match status" value="1"/>
</dbReference>
<dbReference type="InterPro" id="IPR046458">
    <property type="entry name" value="PMI_typeI_hel"/>
</dbReference>
<comment type="caution">
    <text evidence="13">The sequence shown here is derived from an EMBL/GenBank/DDBJ whole genome shotgun (WGS) entry which is preliminary data.</text>
</comment>
<dbReference type="GO" id="GO:0008270">
    <property type="term" value="F:zinc ion binding"/>
    <property type="evidence" value="ECO:0007669"/>
    <property type="project" value="InterPro"/>
</dbReference>
<keyword evidence="14" id="KW-1185">Reference proteome</keyword>
<evidence type="ECO:0000259" key="10">
    <source>
        <dbReference type="Pfam" id="PF01238"/>
    </source>
</evidence>
<dbReference type="GO" id="GO:0009298">
    <property type="term" value="P:GDP-mannose biosynthetic process"/>
    <property type="evidence" value="ECO:0007669"/>
    <property type="project" value="InterPro"/>
</dbReference>
<dbReference type="CDD" id="cd07011">
    <property type="entry name" value="cupin_PMI_type_I_N"/>
    <property type="match status" value="1"/>
</dbReference>
<dbReference type="GO" id="GO:0005829">
    <property type="term" value="C:cytosol"/>
    <property type="evidence" value="ECO:0007669"/>
    <property type="project" value="TreeGrafter"/>
</dbReference>
<dbReference type="FunFam" id="2.60.120.10:FF:000044">
    <property type="entry name" value="Mannose-6-phosphate isomerase"/>
    <property type="match status" value="1"/>
</dbReference>
<evidence type="ECO:0000256" key="9">
    <source>
        <dbReference type="RuleBase" id="RU004189"/>
    </source>
</evidence>
<dbReference type="PROSITE" id="PS00965">
    <property type="entry name" value="PMI_I_1"/>
    <property type="match status" value="1"/>
</dbReference>
<comment type="cofactor">
    <cofactor evidence="8">
        <name>Zn(2+)</name>
        <dbReference type="ChEBI" id="CHEBI:29105"/>
    </cofactor>
    <text evidence="8">Binds 1 zinc ion per subunit.</text>
</comment>
<comment type="similarity">
    <text evidence="3 9">Belongs to the mannose-6-phosphate isomerase type 1 family.</text>
</comment>
<dbReference type="Pfam" id="PF20511">
    <property type="entry name" value="PMI_typeI_cat"/>
    <property type="match status" value="1"/>
</dbReference>
<evidence type="ECO:0000313" key="14">
    <source>
        <dbReference type="Proteomes" id="UP001386955"/>
    </source>
</evidence>
<dbReference type="InterPro" id="IPR014710">
    <property type="entry name" value="RmlC-like_jellyroll"/>
</dbReference>
<evidence type="ECO:0000256" key="3">
    <source>
        <dbReference type="ARBA" id="ARBA00010772"/>
    </source>
</evidence>
<dbReference type="FunFam" id="1.10.441.10:FF:000001">
    <property type="entry name" value="Mannose-6-phosphate isomerase"/>
    <property type="match status" value="1"/>
</dbReference>
<dbReference type="Gene3D" id="2.60.120.10">
    <property type="entry name" value="Jelly Rolls"/>
    <property type="match status" value="2"/>
</dbReference>
<dbReference type="GO" id="GO:0010043">
    <property type="term" value="P:response to zinc ion"/>
    <property type="evidence" value="ECO:0007669"/>
    <property type="project" value="UniProtKB-ARBA"/>
</dbReference>
<dbReference type="InterPro" id="IPR046456">
    <property type="entry name" value="PMI_typeI_C"/>
</dbReference>
<evidence type="ECO:0000256" key="7">
    <source>
        <dbReference type="ARBA" id="ARBA00023235"/>
    </source>
</evidence>
<dbReference type="InterPro" id="IPR001250">
    <property type="entry name" value="Man6P_Isoase-1"/>
</dbReference>
<dbReference type="Proteomes" id="UP001386955">
    <property type="component" value="Unassembled WGS sequence"/>
</dbReference>
<comment type="catalytic activity">
    <reaction evidence="1 8">
        <text>D-mannose 6-phosphate = D-fructose 6-phosphate</text>
        <dbReference type="Rhea" id="RHEA:12356"/>
        <dbReference type="ChEBI" id="CHEBI:58735"/>
        <dbReference type="ChEBI" id="CHEBI:61527"/>
        <dbReference type="EC" id="5.3.1.8"/>
    </reaction>
</comment>
<dbReference type="InterPro" id="IPR011051">
    <property type="entry name" value="RmlC_Cupin_sf"/>
</dbReference>
<dbReference type="AlphaFoldDB" id="A0AAN9SCP0"/>
<accession>A0AAN9SCP0</accession>
<evidence type="ECO:0000256" key="4">
    <source>
        <dbReference type="ARBA" id="ARBA00011956"/>
    </source>
</evidence>
<dbReference type="EMBL" id="JAYMYS010000004">
    <property type="protein sequence ID" value="KAK7394158.1"/>
    <property type="molecule type" value="Genomic_DNA"/>
</dbReference>
<gene>
    <name evidence="13" type="ORF">VNO78_14678</name>
</gene>
<feature type="domain" description="Phosphomannose isomerase type I helical insertion" evidence="12">
    <location>
        <begin position="272"/>
        <end position="346"/>
    </location>
</feature>
<evidence type="ECO:0000259" key="11">
    <source>
        <dbReference type="Pfam" id="PF20511"/>
    </source>
</evidence>
<dbReference type="PROSITE" id="PS00966">
    <property type="entry name" value="PMI_I_2"/>
    <property type="match status" value="1"/>
</dbReference>
<keyword evidence="7 8" id="KW-0413">Isomerase</keyword>
<reference evidence="13 14" key="1">
    <citation type="submission" date="2024-01" db="EMBL/GenBank/DDBJ databases">
        <title>The genomes of 5 underutilized Papilionoideae crops provide insights into root nodulation and disease resistanc.</title>
        <authorList>
            <person name="Jiang F."/>
        </authorList>
    </citation>
    <scope>NUCLEOTIDE SEQUENCE [LARGE SCALE GENOMIC DNA]</scope>
    <source>
        <strain evidence="13">DUOXIRENSHENG_FW03</strain>
        <tissue evidence="13">Leaves</tissue>
    </source>
</reference>
<keyword evidence="5" id="KW-0479">Metal-binding</keyword>
<dbReference type="PRINTS" id="PR00714">
    <property type="entry name" value="MAN6PISMRASE"/>
</dbReference>
<evidence type="ECO:0000256" key="1">
    <source>
        <dbReference type="ARBA" id="ARBA00000757"/>
    </source>
</evidence>
<evidence type="ECO:0000256" key="8">
    <source>
        <dbReference type="RuleBase" id="RU000611"/>
    </source>
</evidence>
<dbReference type="GO" id="GO:0046686">
    <property type="term" value="P:response to cadmium ion"/>
    <property type="evidence" value="ECO:0007669"/>
    <property type="project" value="UniProtKB-ARBA"/>
</dbReference>
<dbReference type="GO" id="GO:0033591">
    <property type="term" value="P:response to L-ascorbic acid"/>
    <property type="evidence" value="ECO:0007669"/>
    <property type="project" value="UniProtKB-ARBA"/>
</dbReference>
<dbReference type="PANTHER" id="PTHR10309">
    <property type="entry name" value="MANNOSE-6-PHOSPHATE ISOMERASE"/>
    <property type="match status" value="1"/>
</dbReference>
<dbReference type="InterPro" id="IPR016305">
    <property type="entry name" value="Mannose-6-P_Isomerase"/>
</dbReference>
<dbReference type="InterPro" id="IPR018050">
    <property type="entry name" value="Pmannose_isomerase-type1_CS"/>
</dbReference>
<evidence type="ECO:0000256" key="6">
    <source>
        <dbReference type="ARBA" id="ARBA00022833"/>
    </source>
</evidence>
<dbReference type="Gene3D" id="1.10.441.10">
    <property type="entry name" value="Phosphomannose Isomerase, domain 2"/>
    <property type="match status" value="1"/>
</dbReference>
<dbReference type="GO" id="GO:0004476">
    <property type="term" value="F:mannose-6-phosphate isomerase activity"/>
    <property type="evidence" value="ECO:0007669"/>
    <property type="project" value="UniProtKB-EC"/>
</dbReference>
<dbReference type="GO" id="GO:0009416">
    <property type="term" value="P:response to light stimulus"/>
    <property type="evidence" value="ECO:0007669"/>
    <property type="project" value="UniProtKB-ARBA"/>
</dbReference>
<feature type="domain" description="Phosphomannose isomerase type I C-terminal" evidence="10">
    <location>
        <begin position="423"/>
        <end position="466"/>
    </location>
</feature>
<dbReference type="Pfam" id="PF01238">
    <property type="entry name" value="PMI_typeI_C"/>
    <property type="match status" value="1"/>
</dbReference>
<dbReference type="EC" id="5.3.1.8" evidence="4 8"/>
<evidence type="ECO:0000259" key="12">
    <source>
        <dbReference type="Pfam" id="PF20512"/>
    </source>
</evidence>
<name>A0AAN9SCP0_PSOTE</name>